<keyword evidence="6" id="KW-0472">Membrane</keyword>
<dbReference type="AlphaFoldDB" id="D4V454"/>
<dbReference type="Pfam" id="PF02321">
    <property type="entry name" value="OEP"/>
    <property type="match status" value="2"/>
</dbReference>
<dbReference type="GO" id="GO:0015288">
    <property type="term" value="F:porin activity"/>
    <property type="evidence" value="ECO:0007669"/>
    <property type="project" value="TreeGrafter"/>
</dbReference>
<dbReference type="Proteomes" id="UP000004563">
    <property type="component" value="Unassembled WGS sequence"/>
</dbReference>
<dbReference type="GO" id="GO:0015562">
    <property type="term" value="F:efflux transmembrane transporter activity"/>
    <property type="evidence" value="ECO:0007669"/>
    <property type="project" value="InterPro"/>
</dbReference>
<reference evidence="8 9" key="1">
    <citation type="journal article" date="2011" name="J. Bacteriol.">
        <title>Draft genome sequence of Bacteroides vulgatus PC510, a strain isolated from human feces.</title>
        <authorList>
            <person name="Cuiv P.O."/>
            <person name="Klaassens E.S."/>
            <person name="Durkin A.S."/>
            <person name="Harkins D.M."/>
            <person name="Foster L."/>
            <person name="McCorrison J."/>
            <person name="Torralba M."/>
            <person name="Nelson K.E."/>
            <person name="Morrison M."/>
        </authorList>
    </citation>
    <scope>NUCLEOTIDE SEQUENCE [LARGE SCALE GENOMIC DNA]</scope>
    <source>
        <strain evidence="8 9">PC510</strain>
    </source>
</reference>
<name>D4V454_PHOVU</name>
<dbReference type="SUPFAM" id="SSF56954">
    <property type="entry name" value="Outer membrane efflux proteins (OEP)"/>
    <property type="match status" value="1"/>
</dbReference>
<comment type="similarity">
    <text evidence="2">Belongs to the outer membrane factor (OMF) (TC 1.B.17) family.</text>
</comment>
<comment type="subcellular location">
    <subcellularLocation>
        <location evidence="1">Cell outer membrane</location>
    </subcellularLocation>
</comment>
<evidence type="ECO:0000256" key="7">
    <source>
        <dbReference type="ARBA" id="ARBA00023237"/>
    </source>
</evidence>
<dbReference type="GO" id="GO:0009279">
    <property type="term" value="C:cell outer membrane"/>
    <property type="evidence" value="ECO:0007669"/>
    <property type="project" value="UniProtKB-SubCell"/>
</dbReference>
<dbReference type="GO" id="GO:1990281">
    <property type="term" value="C:efflux pump complex"/>
    <property type="evidence" value="ECO:0007669"/>
    <property type="project" value="TreeGrafter"/>
</dbReference>
<evidence type="ECO:0000256" key="1">
    <source>
        <dbReference type="ARBA" id="ARBA00004442"/>
    </source>
</evidence>
<dbReference type="InterPro" id="IPR003423">
    <property type="entry name" value="OMP_efflux"/>
</dbReference>
<evidence type="ECO:0000256" key="2">
    <source>
        <dbReference type="ARBA" id="ARBA00007613"/>
    </source>
</evidence>
<evidence type="ECO:0000313" key="8">
    <source>
        <dbReference type="EMBL" id="EFG19322.1"/>
    </source>
</evidence>
<keyword evidence="3" id="KW-0813">Transport</keyword>
<evidence type="ECO:0000256" key="5">
    <source>
        <dbReference type="ARBA" id="ARBA00022692"/>
    </source>
</evidence>
<dbReference type="Gene3D" id="1.20.1600.10">
    <property type="entry name" value="Outer membrane efflux proteins (OEP)"/>
    <property type="match status" value="1"/>
</dbReference>
<dbReference type="PANTHER" id="PTHR30026:SF20">
    <property type="entry name" value="OUTER MEMBRANE PROTEIN TOLC"/>
    <property type="match status" value="1"/>
</dbReference>
<keyword evidence="4" id="KW-1134">Transmembrane beta strand</keyword>
<organism evidence="8 9">
    <name type="scientific">Phocaeicola vulgatus PC510</name>
    <dbReference type="NCBI Taxonomy" id="702446"/>
    <lineage>
        <taxon>Bacteria</taxon>
        <taxon>Pseudomonadati</taxon>
        <taxon>Bacteroidota</taxon>
        <taxon>Bacteroidia</taxon>
        <taxon>Bacteroidales</taxon>
        <taxon>Bacteroidaceae</taxon>
        <taxon>Phocaeicola</taxon>
    </lineage>
</organism>
<protein>
    <submittedName>
        <fullName evidence="8">Outer membrane efflux protein</fullName>
    </submittedName>
</protein>
<comment type="caution">
    <text evidence="8">The sequence shown here is derived from an EMBL/GenBank/DDBJ whole genome shotgun (WGS) entry which is preliminary data.</text>
</comment>
<evidence type="ECO:0000256" key="3">
    <source>
        <dbReference type="ARBA" id="ARBA00022448"/>
    </source>
</evidence>
<evidence type="ECO:0000313" key="9">
    <source>
        <dbReference type="Proteomes" id="UP000004563"/>
    </source>
</evidence>
<accession>D4V454</accession>
<proteinExistence type="inferred from homology"/>
<dbReference type="PANTHER" id="PTHR30026">
    <property type="entry name" value="OUTER MEMBRANE PROTEIN TOLC"/>
    <property type="match status" value="1"/>
</dbReference>
<dbReference type="EMBL" id="ADKO01000009">
    <property type="protein sequence ID" value="EFG19322.1"/>
    <property type="molecule type" value="Genomic_DNA"/>
</dbReference>
<gene>
    <name evidence="8" type="ORF">CUU_1830</name>
</gene>
<keyword evidence="5" id="KW-0812">Transmembrane</keyword>
<sequence length="432" mass="48952">MHPMKRINILFIFIFSVPSATFSQQSDLLEKYRSMAVEYNHDLKAADKHISASIELEKAARKDLRPKLSGDANFQYTGNPIQLTLDLPSMQNPLTFEGKDMKYGASLTLLQPVYTGGRLLETIRMAKHQHSLAAHQAEYFRSALCYQTDMQYWNTVARAELLQVATDYRNSIASLTKTIRERVEAGLVDPQDLLMAEVKLNEAEYQLLQAKSSLETGRMALNSLIGTALHEITEVEDTIPSIVMNEQLWKQDGSNRPELKIAYDQIGIAESSKKLTDSKYKPQLYVDIEGSYSSPGYNFKSDLDPNYAVYAKLSVPIFEWGKRRNEKRAASFQIGAATDNLHQVSDHVNLEVQTARVSLSQAMEQVQLTRNSLEKARKNEQMALERYTEGKVSIVEMIEAQNYRQISQTNYVQAKVSAQGHYSALLKALNKY</sequence>
<keyword evidence="7" id="KW-0998">Cell outer membrane</keyword>
<evidence type="ECO:0000256" key="4">
    <source>
        <dbReference type="ARBA" id="ARBA00022452"/>
    </source>
</evidence>
<dbReference type="InterPro" id="IPR051906">
    <property type="entry name" value="TolC-like"/>
</dbReference>
<evidence type="ECO:0000256" key="6">
    <source>
        <dbReference type="ARBA" id="ARBA00023136"/>
    </source>
</evidence>